<reference evidence="1" key="1">
    <citation type="submission" date="2021-02" db="EMBL/GenBank/DDBJ databases">
        <authorList>
            <person name="Nowell W R."/>
        </authorList>
    </citation>
    <scope>NUCLEOTIDE SEQUENCE</scope>
</reference>
<proteinExistence type="predicted"/>
<dbReference type="Proteomes" id="UP000663825">
    <property type="component" value="Unassembled WGS sequence"/>
</dbReference>
<name>A0A817NK74_9BILA</name>
<feature type="non-terminal residue" evidence="1">
    <location>
        <position position="58"/>
    </location>
</feature>
<dbReference type="EMBL" id="CAJNXB010000937">
    <property type="protein sequence ID" value="CAF3115943.1"/>
    <property type="molecule type" value="Genomic_DNA"/>
</dbReference>
<accession>A0A817NK74</accession>
<evidence type="ECO:0000313" key="2">
    <source>
        <dbReference type="Proteomes" id="UP000663825"/>
    </source>
</evidence>
<organism evidence="1 2">
    <name type="scientific">Rotaria socialis</name>
    <dbReference type="NCBI Taxonomy" id="392032"/>
    <lineage>
        <taxon>Eukaryota</taxon>
        <taxon>Metazoa</taxon>
        <taxon>Spiralia</taxon>
        <taxon>Gnathifera</taxon>
        <taxon>Rotifera</taxon>
        <taxon>Eurotatoria</taxon>
        <taxon>Bdelloidea</taxon>
        <taxon>Philodinida</taxon>
        <taxon>Philodinidae</taxon>
        <taxon>Rotaria</taxon>
    </lineage>
</organism>
<comment type="caution">
    <text evidence="1">The sequence shown here is derived from an EMBL/GenBank/DDBJ whole genome shotgun (WGS) entry which is preliminary data.</text>
</comment>
<evidence type="ECO:0000313" key="1">
    <source>
        <dbReference type="EMBL" id="CAF3115943.1"/>
    </source>
</evidence>
<protein>
    <submittedName>
        <fullName evidence="1">Uncharacterized protein</fullName>
    </submittedName>
</protein>
<gene>
    <name evidence="1" type="ORF">TIS948_LOCUS7724</name>
</gene>
<sequence length="58" mass="6728">MIQLAGDNINFNLIQVYAPTASRSDQEVESFYYQLKQLGAYTKNKMLTLLWTTLIQKL</sequence>
<dbReference type="AlphaFoldDB" id="A0A817NK74"/>
<dbReference type="OrthoDB" id="6746993at2759"/>